<reference evidence="4 5" key="1">
    <citation type="submission" date="2024-02" db="EMBL/GenBank/DDBJ databases">
        <title>A chromosome-level genome assembly of Drosophila madeirensis, a fruit fly species endemic to Madeira island.</title>
        <authorList>
            <person name="Tomihara K."/>
            <person name="Llopart A."/>
            <person name="Yamamoto D."/>
        </authorList>
    </citation>
    <scope>NUCLEOTIDE SEQUENCE [LARGE SCALE GENOMIC DNA]</scope>
    <source>
        <strain evidence="4 5">RF1</strain>
    </source>
</reference>
<organism evidence="4 5">
    <name type="scientific">Drosophila madeirensis</name>
    <name type="common">Fruit fly</name>
    <dbReference type="NCBI Taxonomy" id="30013"/>
    <lineage>
        <taxon>Eukaryota</taxon>
        <taxon>Metazoa</taxon>
        <taxon>Ecdysozoa</taxon>
        <taxon>Arthropoda</taxon>
        <taxon>Hexapoda</taxon>
        <taxon>Insecta</taxon>
        <taxon>Pterygota</taxon>
        <taxon>Neoptera</taxon>
        <taxon>Endopterygota</taxon>
        <taxon>Diptera</taxon>
        <taxon>Brachycera</taxon>
        <taxon>Muscomorpha</taxon>
        <taxon>Ephydroidea</taxon>
        <taxon>Drosophilidae</taxon>
        <taxon>Drosophila</taxon>
        <taxon>Sophophora</taxon>
    </lineage>
</organism>
<evidence type="ECO:0000256" key="1">
    <source>
        <dbReference type="ARBA" id="ARBA00022980"/>
    </source>
</evidence>
<accession>A0AAU9FZB6</accession>
<sequence>MNYMSACLEVALEEGKYVIGYKEALKTLRGGGAKLVILAKNIPDQMQSEMEKYAAETKTQVICFSGNNFDLGNAIGKYFNVGTVVITDVKVSQDMLRLLADANE</sequence>
<dbReference type="EMBL" id="AP029266">
    <property type="protein sequence ID" value="BFG00948.1"/>
    <property type="molecule type" value="Genomic_DNA"/>
</dbReference>
<evidence type="ECO:0000313" key="5">
    <source>
        <dbReference type="Proteomes" id="UP001500889"/>
    </source>
</evidence>
<dbReference type="InterPro" id="IPR039109">
    <property type="entry name" value="Ribosomal_eL30-like"/>
</dbReference>
<gene>
    <name evidence="4" type="ORF">DMAD_00821</name>
</gene>
<dbReference type="AlphaFoldDB" id="A0AAU9FZB6"/>
<dbReference type="Gene3D" id="3.30.1330.30">
    <property type="match status" value="1"/>
</dbReference>
<dbReference type="Pfam" id="PF01248">
    <property type="entry name" value="Ribosomal_L7Ae"/>
    <property type="match status" value="1"/>
</dbReference>
<protein>
    <submittedName>
        <fullName evidence="4">60S ribosomal protein L30-like</fullName>
    </submittedName>
</protein>
<evidence type="ECO:0000259" key="3">
    <source>
        <dbReference type="Pfam" id="PF01248"/>
    </source>
</evidence>
<dbReference type="SUPFAM" id="SSF55315">
    <property type="entry name" value="L30e-like"/>
    <property type="match status" value="1"/>
</dbReference>
<dbReference type="GO" id="GO:1990904">
    <property type="term" value="C:ribonucleoprotein complex"/>
    <property type="evidence" value="ECO:0007669"/>
    <property type="project" value="UniProtKB-KW"/>
</dbReference>
<dbReference type="Proteomes" id="UP001500889">
    <property type="component" value="Chromosome A"/>
</dbReference>
<keyword evidence="2" id="KW-0687">Ribonucleoprotein</keyword>
<dbReference type="GO" id="GO:0005840">
    <property type="term" value="C:ribosome"/>
    <property type="evidence" value="ECO:0007669"/>
    <property type="project" value="UniProtKB-KW"/>
</dbReference>
<evidence type="ECO:0000256" key="2">
    <source>
        <dbReference type="ARBA" id="ARBA00023274"/>
    </source>
</evidence>
<keyword evidence="1 4" id="KW-0689">Ribosomal protein</keyword>
<evidence type="ECO:0000313" key="4">
    <source>
        <dbReference type="EMBL" id="BFG00948.1"/>
    </source>
</evidence>
<keyword evidence="5" id="KW-1185">Reference proteome</keyword>
<dbReference type="InterPro" id="IPR004038">
    <property type="entry name" value="Ribosomal_eL8/eL30/eS12/Gad45"/>
</dbReference>
<proteinExistence type="predicted"/>
<feature type="domain" description="Ribosomal protein eL8/eL30/eS12/Gadd45" evidence="3">
    <location>
        <begin position="8"/>
        <end position="95"/>
    </location>
</feature>
<dbReference type="InterPro" id="IPR029064">
    <property type="entry name" value="Ribosomal_eL30-like_sf"/>
</dbReference>
<dbReference type="PANTHER" id="PTHR11449">
    <property type="entry name" value="RIBOSOMAL PROTEIN L30"/>
    <property type="match status" value="1"/>
</dbReference>
<dbReference type="GO" id="GO:0003723">
    <property type="term" value="F:RNA binding"/>
    <property type="evidence" value="ECO:0007669"/>
    <property type="project" value="InterPro"/>
</dbReference>
<name>A0AAU9FZB6_DROMD</name>